<sequence>MAAPAATVAPPRSVAATSAGTVSTQLVTSAAARSSGAPLSLVGDGPLEDEALSSYYDAYDVTSAAEAASAQAQAREWGSGALAPDLLVLSAGALDEGPPRDHPAKEAATATPGPAQRAEAARAAALTAAAAAARAHAAMAVARFAGQQADTAAAAAGPGNGGREGVGGSKEQLVAAWRQEAAKAGQAAEAWAGEAWNSATRAEEEAEAAWGEGLLRRREKTIGPDAQRAVAAARRWADEAAQHAREASASAEAAGDVVVAA</sequence>
<gene>
    <name evidence="2" type="ORF">HYH03_010599</name>
</gene>
<dbReference type="AlphaFoldDB" id="A0A835XWL5"/>
<proteinExistence type="predicted"/>
<comment type="caution">
    <text evidence="2">The sequence shown here is derived from an EMBL/GenBank/DDBJ whole genome shotgun (WGS) entry which is preliminary data.</text>
</comment>
<keyword evidence="3" id="KW-1185">Reference proteome</keyword>
<evidence type="ECO:0000313" key="2">
    <source>
        <dbReference type="EMBL" id="KAG2491159.1"/>
    </source>
</evidence>
<feature type="region of interest" description="Disordered" evidence="1">
    <location>
        <begin position="92"/>
        <end position="118"/>
    </location>
</feature>
<evidence type="ECO:0000256" key="1">
    <source>
        <dbReference type="SAM" id="MobiDB-lite"/>
    </source>
</evidence>
<dbReference type="Proteomes" id="UP000612055">
    <property type="component" value="Unassembled WGS sequence"/>
</dbReference>
<accession>A0A835XWL5</accession>
<name>A0A835XWL5_9CHLO</name>
<feature type="region of interest" description="Disordered" evidence="1">
    <location>
        <begin position="1"/>
        <end position="21"/>
    </location>
</feature>
<dbReference type="EMBL" id="JAEHOE010000056">
    <property type="protein sequence ID" value="KAG2491159.1"/>
    <property type="molecule type" value="Genomic_DNA"/>
</dbReference>
<reference evidence="2" key="1">
    <citation type="journal article" date="2020" name="bioRxiv">
        <title>Comparative genomics of Chlamydomonas.</title>
        <authorList>
            <person name="Craig R.J."/>
            <person name="Hasan A.R."/>
            <person name="Ness R.W."/>
            <person name="Keightley P.D."/>
        </authorList>
    </citation>
    <scope>NUCLEOTIDE SEQUENCE</scope>
    <source>
        <strain evidence="2">CCAP 11/70</strain>
    </source>
</reference>
<evidence type="ECO:0000313" key="3">
    <source>
        <dbReference type="Proteomes" id="UP000612055"/>
    </source>
</evidence>
<organism evidence="2 3">
    <name type="scientific">Edaphochlamys debaryana</name>
    <dbReference type="NCBI Taxonomy" id="47281"/>
    <lineage>
        <taxon>Eukaryota</taxon>
        <taxon>Viridiplantae</taxon>
        <taxon>Chlorophyta</taxon>
        <taxon>core chlorophytes</taxon>
        <taxon>Chlorophyceae</taxon>
        <taxon>CS clade</taxon>
        <taxon>Chlamydomonadales</taxon>
        <taxon>Chlamydomonadales incertae sedis</taxon>
        <taxon>Edaphochlamys</taxon>
    </lineage>
</organism>
<protein>
    <submittedName>
        <fullName evidence="2">Uncharacterized protein</fullName>
    </submittedName>
</protein>